<feature type="transmembrane region" description="Helical" evidence="7">
    <location>
        <begin position="246"/>
        <end position="264"/>
    </location>
</feature>
<reference evidence="9 10" key="1">
    <citation type="submission" date="2019-03" db="EMBL/GenBank/DDBJ databases">
        <title>Genomic Encyclopedia of Type Strains, Phase III (KMG-III): the genomes of soil and plant-associated and newly described type strains.</title>
        <authorList>
            <person name="Whitman W."/>
        </authorList>
    </citation>
    <scope>NUCLEOTIDE SEQUENCE [LARGE SCALE GENOMIC DNA]</scope>
    <source>
        <strain evidence="9 10">CGMCC 1.7660</strain>
    </source>
</reference>
<name>A0A4V6PXF9_9PROT</name>
<dbReference type="PANTHER" id="PTHR22911">
    <property type="entry name" value="ACYL-MALONYL CONDENSING ENZYME-RELATED"/>
    <property type="match status" value="1"/>
</dbReference>
<comment type="similarity">
    <text evidence="2">Belongs to the drug/metabolite transporter (DMT) superfamily. 10 TMS drug/metabolite exporter (DME) (TC 2.A.7.3) family.</text>
</comment>
<dbReference type="AlphaFoldDB" id="A0A4V6PXF9"/>
<dbReference type="PANTHER" id="PTHR22911:SF6">
    <property type="entry name" value="SOLUTE CARRIER FAMILY 35 MEMBER G1"/>
    <property type="match status" value="1"/>
</dbReference>
<evidence type="ECO:0000313" key="9">
    <source>
        <dbReference type="EMBL" id="TDQ78865.1"/>
    </source>
</evidence>
<accession>A0A4V6PXF9</accession>
<evidence type="ECO:0000256" key="5">
    <source>
        <dbReference type="ARBA" id="ARBA00023136"/>
    </source>
</evidence>
<sequence length="361" mass="39286">MRLLAFTVPFGRIFWACAHPGKTIPDIRMTSSDPSRSRLPEPLLAALLALAACVFFSCLSATVKHLSGELHGFVTAFWRNLFGFLFMIPWLWQHGFGSLRTGRFGTYLLRSSISVVSMMCGFTGLAYLPIANATSLSFTAPLFATILAALILKERVRFRRWSATLMGFGGVLVILQPWAESGFGSIGTGETLIIASAFLTATVTIIVKTLSRSESSNAIVTYMVLLATPISLVPALFVWSWPSLAAWPYVVALGLFGTLGHLCWTRAFAMAEASAIVPYDYSRLIFTVLLGMFWFGEVPDSWFWVGSAIIVAAGFYIAQREARLRHQRGTRAAATAATAESAQAGAAPVLPRGAYSKDQDS</sequence>
<dbReference type="Proteomes" id="UP000295783">
    <property type="component" value="Unassembled WGS sequence"/>
</dbReference>
<organism evidence="9 10">
    <name type="scientific">Dongia mobilis</name>
    <dbReference type="NCBI Taxonomy" id="578943"/>
    <lineage>
        <taxon>Bacteria</taxon>
        <taxon>Pseudomonadati</taxon>
        <taxon>Pseudomonadota</taxon>
        <taxon>Alphaproteobacteria</taxon>
        <taxon>Rhodospirillales</taxon>
        <taxon>Dongiaceae</taxon>
        <taxon>Dongia</taxon>
    </lineage>
</organism>
<comment type="subcellular location">
    <subcellularLocation>
        <location evidence="1">Membrane</location>
        <topology evidence="1">Multi-pass membrane protein</topology>
    </subcellularLocation>
</comment>
<evidence type="ECO:0000313" key="10">
    <source>
        <dbReference type="Proteomes" id="UP000295783"/>
    </source>
</evidence>
<gene>
    <name evidence="9" type="ORF">A8950_3326</name>
</gene>
<evidence type="ECO:0000256" key="2">
    <source>
        <dbReference type="ARBA" id="ARBA00009853"/>
    </source>
</evidence>
<feature type="transmembrane region" description="Helical" evidence="7">
    <location>
        <begin position="70"/>
        <end position="92"/>
    </location>
</feature>
<keyword evidence="4 7" id="KW-1133">Transmembrane helix</keyword>
<feature type="domain" description="EamA" evidence="8">
    <location>
        <begin position="188"/>
        <end position="315"/>
    </location>
</feature>
<evidence type="ECO:0000259" key="8">
    <source>
        <dbReference type="Pfam" id="PF00892"/>
    </source>
</evidence>
<evidence type="ECO:0000256" key="6">
    <source>
        <dbReference type="SAM" id="MobiDB-lite"/>
    </source>
</evidence>
<keyword evidence="10" id="KW-1185">Reference proteome</keyword>
<dbReference type="InterPro" id="IPR037185">
    <property type="entry name" value="EmrE-like"/>
</dbReference>
<evidence type="ECO:0000256" key="7">
    <source>
        <dbReference type="SAM" id="Phobius"/>
    </source>
</evidence>
<comment type="caution">
    <text evidence="9">The sequence shown here is derived from an EMBL/GenBank/DDBJ whole genome shotgun (WGS) entry which is preliminary data.</text>
</comment>
<dbReference type="InterPro" id="IPR000620">
    <property type="entry name" value="EamA_dom"/>
</dbReference>
<feature type="transmembrane region" description="Helical" evidence="7">
    <location>
        <begin position="219"/>
        <end position="240"/>
    </location>
</feature>
<feature type="transmembrane region" description="Helical" evidence="7">
    <location>
        <begin position="126"/>
        <end position="152"/>
    </location>
</feature>
<feature type="transmembrane region" description="Helical" evidence="7">
    <location>
        <begin position="42"/>
        <end position="63"/>
    </location>
</feature>
<feature type="transmembrane region" description="Helical" evidence="7">
    <location>
        <begin position="161"/>
        <end position="179"/>
    </location>
</feature>
<protein>
    <submittedName>
        <fullName evidence="9">Drug/metabolite transporter (DMT)-like permease</fullName>
    </submittedName>
</protein>
<evidence type="ECO:0000256" key="1">
    <source>
        <dbReference type="ARBA" id="ARBA00004141"/>
    </source>
</evidence>
<feature type="region of interest" description="Disordered" evidence="6">
    <location>
        <begin position="339"/>
        <end position="361"/>
    </location>
</feature>
<dbReference type="GO" id="GO:0016020">
    <property type="term" value="C:membrane"/>
    <property type="evidence" value="ECO:0007669"/>
    <property type="project" value="UniProtKB-SubCell"/>
</dbReference>
<feature type="transmembrane region" description="Helical" evidence="7">
    <location>
        <begin position="191"/>
        <end position="207"/>
    </location>
</feature>
<feature type="domain" description="EamA" evidence="8">
    <location>
        <begin position="44"/>
        <end position="175"/>
    </location>
</feature>
<dbReference type="EMBL" id="SNYW01000012">
    <property type="protein sequence ID" value="TDQ78865.1"/>
    <property type="molecule type" value="Genomic_DNA"/>
</dbReference>
<evidence type="ECO:0000256" key="4">
    <source>
        <dbReference type="ARBA" id="ARBA00022989"/>
    </source>
</evidence>
<feature type="transmembrane region" description="Helical" evidence="7">
    <location>
        <begin position="301"/>
        <end position="318"/>
    </location>
</feature>
<dbReference type="Pfam" id="PF00892">
    <property type="entry name" value="EamA"/>
    <property type="match status" value="2"/>
</dbReference>
<dbReference type="SUPFAM" id="SSF103481">
    <property type="entry name" value="Multidrug resistance efflux transporter EmrE"/>
    <property type="match status" value="2"/>
</dbReference>
<proteinExistence type="inferred from homology"/>
<feature type="transmembrane region" description="Helical" evidence="7">
    <location>
        <begin position="276"/>
        <end position="295"/>
    </location>
</feature>
<keyword evidence="5 7" id="KW-0472">Membrane</keyword>
<keyword evidence="3 7" id="KW-0812">Transmembrane</keyword>
<evidence type="ECO:0000256" key="3">
    <source>
        <dbReference type="ARBA" id="ARBA00022692"/>
    </source>
</evidence>